<name>A0ABQ0EUQ6_APOSI</name>
<evidence type="ECO:0000256" key="2">
    <source>
        <dbReference type="RuleBase" id="RU369106"/>
    </source>
</evidence>
<keyword evidence="2" id="KW-0508">mRNA splicing</keyword>
<proteinExistence type="inferred from homology"/>
<gene>
    <name evidence="5" type="ORF">APTSU1_000593000</name>
</gene>
<dbReference type="PANTHER" id="PTHR12375">
    <property type="entry name" value="RNA-BINDING PROTEIN LUC7-RELATED"/>
    <property type="match status" value="1"/>
</dbReference>
<dbReference type="EMBL" id="BAAFST010000006">
    <property type="protein sequence ID" value="GAB1290700.1"/>
    <property type="molecule type" value="Genomic_DNA"/>
</dbReference>
<feature type="coiled-coil region" evidence="3">
    <location>
        <begin position="112"/>
        <end position="172"/>
    </location>
</feature>
<feature type="region of interest" description="Disordered" evidence="4">
    <location>
        <begin position="319"/>
        <end position="346"/>
    </location>
</feature>
<protein>
    <submittedName>
        <fullName evidence="5">RNA-binding protein Luc7-like 2</fullName>
    </submittedName>
</protein>
<feature type="region of interest" description="Disordered" evidence="4">
    <location>
        <begin position="235"/>
        <end position="255"/>
    </location>
</feature>
<keyword evidence="3" id="KW-0175">Coiled coil</keyword>
<sequence length="346" mass="39059">MSAQAQMRAMLDQLMGTSRDGDTTRQRIKFSDDRVCKSHLLNCCPHDVLSGTRMDLGECLKVHDLALRADYEIASKEQDFFFELDAMDHLQSFIADCDRRTEVSKKRLAETQEEISAEVAAKAERVHELNEEIGKLLAKVEQLGAEGNVEESQKVMDEVEKARAKKREAEEVYRNSMPASSFQQQKLRVCEVCSAYLGLHDNDRRLADHFGGKLHLGFIEIREKLEELKRVVAEKQEKRNQERLKRREEREREEREKLRSICPDHIARIPKDLDPESIADTDLAPCHENARGGLDPSLVRNAIATGPGPVAEAAAAATREVGTVQEIGAESDPRGDPQKKDSETKT</sequence>
<dbReference type="Proteomes" id="UP001623349">
    <property type="component" value="Unassembled WGS sequence"/>
</dbReference>
<evidence type="ECO:0000313" key="5">
    <source>
        <dbReference type="EMBL" id="GAB1290700.1"/>
    </source>
</evidence>
<keyword evidence="6" id="KW-1185">Reference proteome</keyword>
<accession>A0ABQ0EUQ6</accession>
<organism evidence="5 6">
    <name type="scientific">Apodemus speciosus</name>
    <name type="common">Large Japanese field mouse</name>
    <dbReference type="NCBI Taxonomy" id="105296"/>
    <lineage>
        <taxon>Eukaryota</taxon>
        <taxon>Metazoa</taxon>
        <taxon>Chordata</taxon>
        <taxon>Craniata</taxon>
        <taxon>Vertebrata</taxon>
        <taxon>Euteleostomi</taxon>
        <taxon>Mammalia</taxon>
        <taxon>Eutheria</taxon>
        <taxon>Euarchontoglires</taxon>
        <taxon>Glires</taxon>
        <taxon>Rodentia</taxon>
        <taxon>Myomorpha</taxon>
        <taxon>Muroidea</taxon>
        <taxon>Muridae</taxon>
        <taxon>Murinae</taxon>
        <taxon>Apodemus</taxon>
    </lineage>
</organism>
<evidence type="ECO:0000313" key="6">
    <source>
        <dbReference type="Proteomes" id="UP001623349"/>
    </source>
</evidence>
<feature type="compositionally biased region" description="Basic and acidic residues" evidence="4">
    <location>
        <begin position="331"/>
        <end position="346"/>
    </location>
</feature>
<evidence type="ECO:0000256" key="3">
    <source>
        <dbReference type="SAM" id="Coils"/>
    </source>
</evidence>
<evidence type="ECO:0000256" key="1">
    <source>
        <dbReference type="ARBA" id="ARBA00005655"/>
    </source>
</evidence>
<evidence type="ECO:0000256" key="4">
    <source>
        <dbReference type="SAM" id="MobiDB-lite"/>
    </source>
</evidence>
<dbReference type="InterPro" id="IPR004882">
    <property type="entry name" value="Luc7-rel"/>
</dbReference>
<keyword evidence="2" id="KW-0507">mRNA processing</keyword>
<reference evidence="5 6" key="1">
    <citation type="submission" date="2024-08" db="EMBL/GenBank/DDBJ databases">
        <title>The draft genome of Apodemus speciosus.</title>
        <authorList>
            <person name="Nabeshima K."/>
            <person name="Suzuki S."/>
            <person name="Onuma M."/>
        </authorList>
    </citation>
    <scope>NUCLEOTIDE SEQUENCE [LARGE SCALE GENOMIC DNA]</scope>
    <source>
        <strain evidence="5">IB14-021</strain>
    </source>
</reference>
<comment type="caution">
    <text evidence="5">The sequence shown here is derived from an EMBL/GenBank/DDBJ whole genome shotgun (WGS) entry which is preliminary data.</text>
</comment>
<dbReference type="Pfam" id="PF03194">
    <property type="entry name" value="LUC7"/>
    <property type="match status" value="1"/>
</dbReference>
<comment type="similarity">
    <text evidence="1 2">Belongs to the Luc7 family.</text>
</comment>